<dbReference type="Proteomes" id="UP000183255">
    <property type="component" value="Unassembled WGS sequence"/>
</dbReference>
<proteinExistence type="predicted"/>
<dbReference type="GO" id="GO:0003700">
    <property type="term" value="F:DNA-binding transcription factor activity"/>
    <property type="evidence" value="ECO:0007669"/>
    <property type="project" value="InterPro"/>
</dbReference>
<dbReference type="PRINTS" id="PR00598">
    <property type="entry name" value="HTHMARR"/>
</dbReference>
<sequence>MKRDFDYSKGMEIKKKSYGKEHDLNLKLLISLSRSLSMVHKETMRNMKDSGLTPSQFMVLEVLYHKGDMRVCEITEKILTSGGNMTVVIQNLMKEDYVVKKATPGDRRSYQLSLTEKGKDIMEEVFPKHLSIMKESMEGLSEEEKKTLITLLKKMQRLDEHEAP</sequence>
<dbReference type="InterPro" id="IPR036388">
    <property type="entry name" value="WH-like_DNA-bd_sf"/>
</dbReference>
<protein>
    <submittedName>
        <fullName evidence="5">DNA-binding transcriptional regulator, MarR family</fullName>
    </submittedName>
</protein>
<dbReference type="PANTHER" id="PTHR42756:SF1">
    <property type="entry name" value="TRANSCRIPTIONAL REPRESSOR OF EMRAB OPERON"/>
    <property type="match status" value="1"/>
</dbReference>
<reference evidence="5 6" key="1">
    <citation type="submission" date="2016-10" db="EMBL/GenBank/DDBJ databases">
        <authorList>
            <person name="de Groot N.N."/>
        </authorList>
    </citation>
    <scope>NUCLEOTIDE SEQUENCE [LARGE SCALE GENOMIC DNA]</scope>
    <source>
        <strain evidence="5 6">CGMCC 1.5058</strain>
    </source>
</reference>
<evidence type="ECO:0000256" key="3">
    <source>
        <dbReference type="ARBA" id="ARBA00023163"/>
    </source>
</evidence>
<evidence type="ECO:0000259" key="4">
    <source>
        <dbReference type="PROSITE" id="PS50995"/>
    </source>
</evidence>
<dbReference type="PANTHER" id="PTHR42756">
    <property type="entry name" value="TRANSCRIPTIONAL REGULATOR, MARR"/>
    <property type="match status" value="1"/>
</dbReference>
<dbReference type="Gene3D" id="1.10.10.10">
    <property type="entry name" value="Winged helix-like DNA-binding domain superfamily/Winged helix DNA-binding domain"/>
    <property type="match status" value="1"/>
</dbReference>
<dbReference type="SMART" id="SM00347">
    <property type="entry name" value="HTH_MARR"/>
    <property type="match status" value="1"/>
</dbReference>
<dbReference type="PROSITE" id="PS50995">
    <property type="entry name" value="HTH_MARR_2"/>
    <property type="match status" value="1"/>
</dbReference>
<name>A0A1G8LS16_9CLOT</name>
<gene>
    <name evidence="5" type="ORF">SAMN05421804_103167</name>
</gene>
<evidence type="ECO:0000256" key="2">
    <source>
        <dbReference type="ARBA" id="ARBA00023125"/>
    </source>
</evidence>
<dbReference type="InterPro" id="IPR000835">
    <property type="entry name" value="HTH_MarR-typ"/>
</dbReference>
<dbReference type="AlphaFoldDB" id="A0A1G8LS16"/>
<dbReference type="GO" id="GO:0003677">
    <property type="term" value="F:DNA binding"/>
    <property type="evidence" value="ECO:0007669"/>
    <property type="project" value="UniProtKB-KW"/>
</dbReference>
<keyword evidence="3" id="KW-0804">Transcription</keyword>
<evidence type="ECO:0000256" key="1">
    <source>
        <dbReference type="ARBA" id="ARBA00023015"/>
    </source>
</evidence>
<accession>A0A1G8LS16</accession>
<feature type="domain" description="HTH marR-type" evidence="4">
    <location>
        <begin position="22"/>
        <end position="157"/>
    </location>
</feature>
<dbReference type="SUPFAM" id="SSF46785">
    <property type="entry name" value="Winged helix' DNA-binding domain"/>
    <property type="match status" value="1"/>
</dbReference>
<dbReference type="InterPro" id="IPR036390">
    <property type="entry name" value="WH_DNA-bd_sf"/>
</dbReference>
<organism evidence="5 6">
    <name type="scientific">Proteiniclasticum ruminis</name>
    <dbReference type="NCBI Taxonomy" id="398199"/>
    <lineage>
        <taxon>Bacteria</taxon>
        <taxon>Bacillati</taxon>
        <taxon>Bacillota</taxon>
        <taxon>Clostridia</taxon>
        <taxon>Eubacteriales</taxon>
        <taxon>Clostridiaceae</taxon>
        <taxon>Proteiniclasticum</taxon>
    </lineage>
</organism>
<evidence type="ECO:0000313" key="6">
    <source>
        <dbReference type="Proteomes" id="UP000183255"/>
    </source>
</evidence>
<evidence type="ECO:0000313" key="5">
    <source>
        <dbReference type="EMBL" id="SDI58456.1"/>
    </source>
</evidence>
<dbReference type="Pfam" id="PF12802">
    <property type="entry name" value="MarR_2"/>
    <property type="match status" value="1"/>
</dbReference>
<keyword evidence="1" id="KW-0805">Transcription regulation</keyword>
<keyword evidence="2 5" id="KW-0238">DNA-binding</keyword>
<dbReference type="EMBL" id="FNDZ01000003">
    <property type="protein sequence ID" value="SDI58456.1"/>
    <property type="molecule type" value="Genomic_DNA"/>
</dbReference>